<feature type="domain" description="HECT" evidence="7">
    <location>
        <begin position="5"/>
        <end position="213"/>
    </location>
</feature>
<keyword evidence="4" id="KW-0808">Transferase</keyword>
<evidence type="ECO:0000256" key="5">
    <source>
        <dbReference type="ARBA" id="ARBA00022786"/>
    </source>
</evidence>
<dbReference type="Gene3D" id="3.30.2410.10">
    <property type="entry name" value="Hect, E3 ligase catalytic domain"/>
    <property type="match status" value="1"/>
</dbReference>
<dbReference type="InterPro" id="IPR000569">
    <property type="entry name" value="HECT_dom"/>
</dbReference>
<dbReference type="Gene3D" id="3.30.2160.10">
    <property type="entry name" value="Hect, E3 ligase catalytic domain"/>
    <property type="match status" value="1"/>
</dbReference>
<comment type="caution">
    <text evidence="6">Lacks conserved residue(s) required for the propagation of feature annotation.</text>
</comment>
<dbReference type="VEuPathDB" id="FungiDB:AMAG_03995"/>
<dbReference type="AlphaFoldDB" id="A0A0L0S7C8"/>
<evidence type="ECO:0000256" key="1">
    <source>
        <dbReference type="ARBA" id="ARBA00000885"/>
    </source>
</evidence>
<accession>A0A0L0S7C8</accession>
<dbReference type="STRING" id="578462.A0A0L0S7C8"/>
<dbReference type="SMART" id="SM00119">
    <property type="entry name" value="HECTc"/>
    <property type="match status" value="1"/>
</dbReference>
<dbReference type="InterPro" id="IPR050409">
    <property type="entry name" value="E3_ubiq-protein_ligase"/>
</dbReference>
<proteinExistence type="predicted"/>
<dbReference type="OMA" id="LSECEMI"/>
<dbReference type="GO" id="GO:0006511">
    <property type="term" value="P:ubiquitin-dependent protein catabolic process"/>
    <property type="evidence" value="ECO:0007669"/>
    <property type="project" value="TreeGrafter"/>
</dbReference>
<protein>
    <recommendedName>
        <fullName evidence="3">HECT-type E3 ubiquitin transferase</fullName>
        <ecNumber evidence="3">2.3.2.26</ecNumber>
    </recommendedName>
</protein>
<dbReference type="Gene3D" id="3.90.1750.10">
    <property type="entry name" value="Hect, E3 ligase catalytic domains"/>
    <property type="match status" value="2"/>
</dbReference>
<sequence>MSPDLGREVGLAISHSFFLDAPFVGTFYKAILKHQITVKDMESFNVDYYEPLNWILENDIPSKRRLTMSTSLSECEMIDLQMEEQLNAFQQGLLELVPETVISAFEEHKLELLINGIAEFDVVWAKLSVYLVYKESDPVIAWFWQCVRTWDNEKRARLLQFATGTSRIPSTGFQDLEAIDGPCMLAIHRAQVDIQALPKALANNVNCIDLPPYHRMRCSRRSS</sequence>
<gene>
    <name evidence="8" type="ORF">AMAG_03995</name>
</gene>
<dbReference type="EMBL" id="GG745333">
    <property type="protein sequence ID" value="KNE58422.1"/>
    <property type="molecule type" value="Genomic_DNA"/>
</dbReference>
<dbReference type="GO" id="GO:0016567">
    <property type="term" value="P:protein ubiquitination"/>
    <property type="evidence" value="ECO:0007669"/>
    <property type="project" value="TreeGrafter"/>
</dbReference>
<keyword evidence="9" id="KW-1185">Reference proteome</keyword>
<dbReference type="OrthoDB" id="8068875at2759"/>
<reference evidence="8 9" key="1">
    <citation type="submission" date="2009-11" db="EMBL/GenBank/DDBJ databases">
        <title>Annotation of Allomyces macrogynus ATCC 38327.</title>
        <authorList>
            <consortium name="The Broad Institute Genome Sequencing Platform"/>
            <person name="Russ C."/>
            <person name="Cuomo C."/>
            <person name="Burger G."/>
            <person name="Gray M.W."/>
            <person name="Holland P.W.H."/>
            <person name="King N."/>
            <person name="Lang F.B.F."/>
            <person name="Roger A.J."/>
            <person name="Ruiz-Trillo I."/>
            <person name="Young S.K."/>
            <person name="Zeng Q."/>
            <person name="Gargeya S."/>
            <person name="Fitzgerald M."/>
            <person name="Haas B."/>
            <person name="Abouelleil A."/>
            <person name="Alvarado L."/>
            <person name="Arachchi H.M."/>
            <person name="Berlin A."/>
            <person name="Chapman S.B."/>
            <person name="Gearin G."/>
            <person name="Goldberg J."/>
            <person name="Griggs A."/>
            <person name="Gujja S."/>
            <person name="Hansen M."/>
            <person name="Heiman D."/>
            <person name="Howarth C."/>
            <person name="Larimer J."/>
            <person name="Lui A."/>
            <person name="MacDonald P.J.P."/>
            <person name="McCowen C."/>
            <person name="Montmayeur A."/>
            <person name="Murphy C."/>
            <person name="Neiman D."/>
            <person name="Pearson M."/>
            <person name="Priest M."/>
            <person name="Roberts A."/>
            <person name="Saif S."/>
            <person name="Shea T."/>
            <person name="Sisk P."/>
            <person name="Stolte C."/>
            <person name="Sykes S."/>
            <person name="Wortman J."/>
            <person name="Nusbaum C."/>
            <person name="Birren B."/>
        </authorList>
    </citation>
    <scope>NUCLEOTIDE SEQUENCE [LARGE SCALE GENOMIC DNA]</scope>
    <source>
        <strain evidence="8 9">ATCC 38327</strain>
    </source>
</reference>
<dbReference type="PANTHER" id="PTHR11254:SF440">
    <property type="entry name" value="E3 UBIQUITIN-PROTEIN LIGASE NEDD-4"/>
    <property type="match status" value="1"/>
</dbReference>
<dbReference type="eggNOG" id="KOG0940">
    <property type="taxonomic scope" value="Eukaryota"/>
</dbReference>
<evidence type="ECO:0000313" key="9">
    <source>
        <dbReference type="Proteomes" id="UP000054350"/>
    </source>
</evidence>
<name>A0A0L0S7C8_ALLM3</name>
<evidence type="ECO:0000256" key="4">
    <source>
        <dbReference type="ARBA" id="ARBA00022679"/>
    </source>
</evidence>
<evidence type="ECO:0000256" key="6">
    <source>
        <dbReference type="PROSITE-ProRule" id="PRU00104"/>
    </source>
</evidence>
<evidence type="ECO:0000313" key="8">
    <source>
        <dbReference type="EMBL" id="KNE58422.1"/>
    </source>
</evidence>
<dbReference type="PROSITE" id="PS50237">
    <property type="entry name" value="HECT"/>
    <property type="match status" value="1"/>
</dbReference>
<evidence type="ECO:0000256" key="2">
    <source>
        <dbReference type="ARBA" id="ARBA00004906"/>
    </source>
</evidence>
<evidence type="ECO:0000256" key="3">
    <source>
        <dbReference type="ARBA" id="ARBA00012485"/>
    </source>
</evidence>
<reference evidence="9" key="2">
    <citation type="submission" date="2009-11" db="EMBL/GenBank/DDBJ databases">
        <title>The Genome Sequence of Allomyces macrogynus strain ATCC 38327.</title>
        <authorList>
            <consortium name="The Broad Institute Genome Sequencing Platform"/>
            <person name="Russ C."/>
            <person name="Cuomo C."/>
            <person name="Shea T."/>
            <person name="Young S.K."/>
            <person name="Zeng Q."/>
            <person name="Koehrsen M."/>
            <person name="Haas B."/>
            <person name="Borodovsky M."/>
            <person name="Guigo R."/>
            <person name="Alvarado L."/>
            <person name="Berlin A."/>
            <person name="Borenstein D."/>
            <person name="Chen Z."/>
            <person name="Engels R."/>
            <person name="Freedman E."/>
            <person name="Gellesch M."/>
            <person name="Goldberg J."/>
            <person name="Griggs A."/>
            <person name="Gujja S."/>
            <person name="Heiman D."/>
            <person name="Hepburn T."/>
            <person name="Howarth C."/>
            <person name="Jen D."/>
            <person name="Larson L."/>
            <person name="Lewis B."/>
            <person name="Mehta T."/>
            <person name="Park D."/>
            <person name="Pearson M."/>
            <person name="Roberts A."/>
            <person name="Saif S."/>
            <person name="Shenoy N."/>
            <person name="Sisk P."/>
            <person name="Stolte C."/>
            <person name="Sykes S."/>
            <person name="Walk T."/>
            <person name="White J."/>
            <person name="Yandava C."/>
            <person name="Burger G."/>
            <person name="Gray M.W."/>
            <person name="Holland P.W.H."/>
            <person name="King N."/>
            <person name="Lang F.B.F."/>
            <person name="Roger A.J."/>
            <person name="Ruiz-Trillo I."/>
            <person name="Lander E."/>
            <person name="Nusbaum C."/>
        </authorList>
    </citation>
    <scope>NUCLEOTIDE SEQUENCE [LARGE SCALE GENOMIC DNA]</scope>
    <source>
        <strain evidence="9">ATCC 38327</strain>
    </source>
</reference>
<dbReference type="SUPFAM" id="SSF56204">
    <property type="entry name" value="Hect, E3 ligase catalytic domain"/>
    <property type="match status" value="1"/>
</dbReference>
<dbReference type="InterPro" id="IPR035983">
    <property type="entry name" value="Hect_E3_ubiquitin_ligase"/>
</dbReference>
<keyword evidence="5 6" id="KW-0833">Ubl conjugation pathway</keyword>
<evidence type="ECO:0000259" key="7">
    <source>
        <dbReference type="PROSITE" id="PS50237"/>
    </source>
</evidence>
<dbReference type="GO" id="GO:0005737">
    <property type="term" value="C:cytoplasm"/>
    <property type="evidence" value="ECO:0007669"/>
    <property type="project" value="TreeGrafter"/>
</dbReference>
<organism evidence="8 9">
    <name type="scientific">Allomyces macrogynus (strain ATCC 38327)</name>
    <name type="common">Allomyces javanicus var. macrogynus</name>
    <dbReference type="NCBI Taxonomy" id="578462"/>
    <lineage>
        <taxon>Eukaryota</taxon>
        <taxon>Fungi</taxon>
        <taxon>Fungi incertae sedis</taxon>
        <taxon>Blastocladiomycota</taxon>
        <taxon>Blastocladiomycetes</taxon>
        <taxon>Blastocladiales</taxon>
        <taxon>Blastocladiaceae</taxon>
        <taxon>Allomyces</taxon>
    </lineage>
</organism>
<dbReference type="Pfam" id="PF00632">
    <property type="entry name" value="HECT"/>
    <property type="match status" value="2"/>
</dbReference>
<dbReference type="Proteomes" id="UP000054350">
    <property type="component" value="Unassembled WGS sequence"/>
</dbReference>
<comment type="catalytic activity">
    <reaction evidence="1">
        <text>S-ubiquitinyl-[E2 ubiquitin-conjugating enzyme]-L-cysteine + [acceptor protein]-L-lysine = [E2 ubiquitin-conjugating enzyme]-L-cysteine + N(6)-ubiquitinyl-[acceptor protein]-L-lysine.</text>
        <dbReference type="EC" id="2.3.2.26"/>
    </reaction>
</comment>
<dbReference type="GO" id="GO:0061630">
    <property type="term" value="F:ubiquitin protein ligase activity"/>
    <property type="evidence" value="ECO:0007669"/>
    <property type="project" value="UniProtKB-EC"/>
</dbReference>
<dbReference type="EC" id="2.3.2.26" evidence="3"/>
<comment type="pathway">
    <text evidence="2">Protein modification; protein ubiquitination.</text>
</comment>
<dbReference type="PANTHER" id="PTHR11254">
    <property type="entry name" value="HECT DOMAIN UBIQUITIN-PROTEIN LIGASE"/>
    <property type="match status" value="1"/>
</dbReference>